<dbReference type="Proteomes" id="UP001205603">
    <property type="component" value="Unassembled WGS sequence"/>
</dbReference>
<dbReference type="EMBL" id="JANDHW010000005">
    <property type="protein sequence ID" value="MCP9611718.1"/>
    <property type="molecule type" value="Genomic_DNA"/>
</dbReference>
<name>A0ABT1MGF2_9BACT</name>
<sequence length="64" mass="7437">MIDNNKSLVKQILSLKVEGPEITFEALKLPSIETTICKVNRITGQKREYIKTVKNNMLHLRRIK</sequence>
<organism evidence="1 2">
    <name type="scientific">Coprobacter tertius</name>
    <dbReference type="NCBI Taxonomy" id="2944915"/>
    <lineage>
        <taxon>Bacteria</taxon>
        <taxon>Pseudomonadati</taxon>
        <taxon>Bacteroidota</taxon>
        <taxon>Bacteroidia</taxon>
        <taxon>Bacteroidales</taxon>
        <taxon>Barnesiellaceae</taxon>
        <taxon>Coprobacter</taxon>
    </lineage>
</organism>
<evidence type="ECO:0000313" key="1">
    <source>
        <dbReference type="EMBL" id="MCP9611718.1"/>
    </source>
</evidence>
<proteinExistence type="predicted"/>
<accession>A0ABT1MGF2</accession>
<protein>
    <submittedName>
        <fullName evidence="1">Uncharacterized protein</fullName>
    </submittedName>
</protein>
<comment type="caution">
    <text evidence="1">The sequence shown here is derived from an EMBL/GenBank/DDBJ whole genome shotgun (WGS) entry which is preliminary data.</text>
</comment>
<gene>
    <name evidence="1" type="ORF">NMU02_06400</name>
</gene>
<dbReference type="RefSeq" id="WP_255026695.1">
    <property type="nucleotide sequence ID" value="NZ_JANDHW010000005.1"/>
</dbReference>
<keyword evidence="2" id="KW-1185">Reference proteome</keyword>
<reference evidence="1 2" key="1">
    <citation type="submission" date="2022-07" db="EMBL/GenBank/DDBJ databases">
        <title>Fecal culturing of patients with breast cancer.</title>
        <authorList>
            <person name="Teng N.M.Y."/>
            <person name="Kiu R."/>
            <person name="Evans R."/>
            <person name="Baker D.J."/>
            <person name="Zenner C."/>
            <person name="Robinson S.D."/>
            <person name="Hall L.J."/>
        </authorList>
    </citation>
    <scope>NUCLEOTIDE SEQUENCE [LARGE SCALE GENOMIC DNA]</scope>
    <source>
        <strain evidence="1 2">LH1063</strain>
    </source>
</reference>
<evidence type="ECO:0000313" key="2">
    <source>
        <dbReference type="Proteomes" id="UP001205603"/>
    </source>
</evidence>